<comment type="function">
    <text evidence="6">Quinone reductase that provides resistance to thiol-specific stress caused by electrophilic quinones.</text>
</comment>
<evidence type="ECO:0000313" key="8">
    <source>
        <dbReference type="EMBL" id="MBC5738467.1"/>
    </source>
</evidence>
<dbReference type="EC" id="1.7.1.17" evidence="6"/>
<dbReference type="GO" id="GO:0010181">
    <property type="term" value="F:FMN binding"/>
    <property type="evidence" value="ECO:0007669"/>
    <property type="project" value="UniProtKB-UniRule"/>
</dbReference>
<dbReference type="PANTHER" id="PTHR43741:SF4">
    <property type="entry name" value="FMN-DEPENDENT NADH:QUINONE OXIDOREDUCTASE"/>
    <property type="match status" value="1"/>
</dbReference>
<dbReference type="InterPro" id="IPR023048">
    <property type="entry name" value="NADH:quinone_OxRdtase_FMN_depd"/>
</dbReference>
<dbReference type="InterPro" id="IPR003680">
    <property type="entry name" value="Flavodoxin_fold"/>
</dbReference>
<accession>A0A8J6M8U3</accession>
<dbReference type="EC" id="1.6.5.-" evidence="6"/>
<protein>
    <recommendedName>
        <fullName evidence="6">FMN dependent NADH:quinone oxidoreductase</fullName>
        <ecNumber evidence="6">1.6.5.-</ecNumber>
    </recommendedName>
    <alternativeName>
        <fullName evidence="6">Azo-dye reductase</fullName>
    </alternativeName>
    <alternativeName>
        <fullName evidence="6">FMN-dependent NADH-azo compound oxidoreductase</fullName>
    </alternativeName>
    <alternativeName>
        <fullName evidence="6">FMN-dependent NADH-azoreductase</fullName>
        <ecNumber evidence="6">1.7.1.17</ecNumber>
    </alternativeName>
</protein>
<name>A0A8J6M8U3_9FIRM</name>
<dbReference type="HAMAP" id="MF_01216">
    <property type="entry name" value="Azoreductase_type1"/>
    <property type="match status" value="1"/>
</dbReference>
<dbReference type="Pfam" id="PF02525">
    <property type="entry name" value="Flavodoxin_2"/>
    <property type="match status" value="1"/>
</dbReference>
<keyword evidence="9" id="KW-1185">Reference proteome</keyword>
<keyword evidence="1 6" id="KW-0285">Flavoprotein</keyword>
<evidence type="ECO:0000256" key="6">
    <source>
        <dbReference type="HAMAP-Rule" id="MF_01216"/>
    </source>
</evidence>
<comment type="caution">
    <text evidence="8">The sequence shown here is derived from an EMBL/GenBank/DDBJ whole genome shotgun (WGS) entry which is preliminary data.</text>
</comment>
<dbReference type="Proteomes" id="UP000607645">
    <property type="component" value="Unassembled WGS sequence"/>
</dbReference>
<comment type="catalytic activity">
    <reaction evidence="6">
        <text>2 a quinone + NADH + H(+) = 2 a 1,4-benzosemiquinone + NAD(+)</text>
        <dbReference type="Rhea" id="RHEA:65952"/>
        <dbReference type="ChEBI" id="CHEBI:15378"/>
        <dbReference type="ChEBI" id="CHEBI:57540"/>
        <dbReference type="ChEBI" id="CHEBI:57945"/>
        <dbReference type="ChEBI" id="CHEBI:132124"/>
        <dbReference type="ChEBI" id="CHEBI:134225"/>
    </reaction>
</comment>
<dbReference type="GO" id="GO:0009055">
    <property type="term" value="F:electron transfer activity"/>
    <property type="evidence" value="ECO:0007669"/>
    <property type="project" value="UniProtKB-UniRule"/>
</dbReference>
<evidence type="ECO:0000259" key="7">
    <source>
        <dbReference type="Pfam" id="PF02525"/>
    </source>
</evidence>
<dbReference type="EMBL" id="JACOPQ010000015">
    <property type="protein sequence ID" value="MBC5738467.1"/>
    <property type="molecule type" value="Genomic_DNA"/>
</dbReference>
<keyword evidence="3 6" id="KW-0560">Oxidoreductase</keyword>
<evidence type="ECO:0000256" key="4">
    <source>
        <dbReference type="ARBA" id="ARBA00023027"/>
    </source>
</evidence>
<comment type="similarity">
    <text evidence="6">Belongs to the azoreductase type 1 family.</text>
</comment>
<sequence length="201" mass="22721">MSELLYVDACVRGERSRTRRLAAAFLERYAQRRPGDRIRRRDLAARRLQPQYPEILAQRDALWAAGRLSEPMFDDANQFARADKIVIAAPFWDLSFPAILRIYLERVSVVGITFAYDGEGEQRGLCRAEKLLFITTRGGNFSAPEKSWMELGAKHLEALCTVYGIPDFQLLYAEGLDDVRTDGGAVLANAMERGRTLAESF</sequence>
<evidence type="ECO:0000256" key="1">
    <source>
        <dbReference type="ARBA" id="ARBA00022630"/>
    </source>
</evidence>
<comment type="caution">
    <text evidence="6">Lacks conserved residue(s) required for the propagation of feature annotation.</text>
</comment>
<comment type="cofactor">
    <cofactor evidence="6">
        <name>FMN</name>
        <dbReference type="ChEBI" id="CHEBI:58210"/>
    </cofactor>
    <text evidence="6">Binds 1 FMN per subunit.</text>
</comment>
<feature type="domain" description="Flavodoxin-like fold" evidence="7">
    <location>
        <begin position="3"/>
        <end position="192"/>
    </location>
</feature>
<dbReference type="GO" id="GO:0016652">
    <property type="term" value="F:oxidoreductase activity, acting on NAD(P)H as acceptor"/>
    <property type="evidence" value="ECO:0007669"/>
    <property type="project" value="UniProtKB-UniRule"/>
</dbReference>
<dbReference type="InterPro" id="IPR050104">
    <property type="entry name" value="FMN-dep_NADH:Q_OxRdtase_AzoR1"/>
</dbReference>
<dbReference type="GO" id="GO:0016655">
    <property type="term" value="F:oxidoreductase activity, acting on NAD(P)H, quinone or similar compound as acceptor"/>
    <property type="evidence" value="ECO:0007669"/>
    <property type="project" value="InterPro"/>
</dbReference>
<comment type="function">
    <text evidence="6">Also exhibits azoreductase activity. Catalyzes the reductive cleavage of the azo bond in aromatic azo compounds to the corresponding amines.</text>
</comment>
<dbReference type="PANTHER" id="PTHR43741">
    <property type="entry name" value="FMN-DEPENDENT NADH-AZOREDUCTASE 1"/>
    <property type="match status" value="1"/>
</dbReference>
<organism evidence="8 9">
    <name type="scientific">Lawsonibacter faecis</name>
    <dbReference type="NCBI Taxonomy" id="2763052"/>
    <lineage>
        <taxon>Bacteria</taxon>
        <taxon>Bacillati</taxon>
        <taxon>Bacillota</taxon>
        <taxon>Clostridia</taxon>
        <taxon>Eubacteriales</taxon>
        <taxon>Oscillospiraceae</taxon>
        <taxon>Lawsonibacter</taxon>
    </lineage>
</organism>
<gene>
    <name evidence="6" type="primary">azoR</name>
    <name evidence="8" type="ORF">H8S62_15755</name>
</gene>
<evidence type="ECO:0000256" key="3">
    <source>
        <dbReference type="ARBA" id="ARBA00023002"/>
    </source>
</evidence>
<evidence type="ECO:0000256" key="5">
    <source>
        <dbReference type="ARBA" id="ARBA00048542"/>
    </source>
</evidence>
<keyword evidence="2 6" id="KW-0288">FMN</keyword>
<keyword evidence="4 6" id="KW-0520">NAD</keyword>
<reference evidence="8" key="1">
    <citation type="submission" date="2020-08" db="EMBL/GenBank/DDBJ databases">
        <title>Genome public.</title>
        <authorList>
            <person name="Liu C."/>
            <person name="Sun Q."/>
        </authorList>
    </citation>
    <scope>NUCLEOTIDE SEQUENCE</scope>
    <source>
        <strain evidence="8">NSJ-52</strain>
    </source>
</reference>
<dbReference type="AlphaFoldDB" id="A0A8J6M8U3"/>
<dbReference type="SUPFAM" id="SSF52218">
    <property type="entry name" value="Flavoproteins"/>
    <property type="match status" value="1"/>
</dbReference>
<dbReference type="RefSeq" id="WP_186920232.1">
    <property type="nucleotide sequence ID" value="NZ_JACOPQ010000015.1"/>
</dbReference>
<dbReference type="InterPro" id="IPR029039">
    <property type="entry name" value="Flavoprotein-like_sf"/>
</dbReference>
<evidence type="ECO:0000256" key="2">
    <source>
        <dbReference type="ARBA" id="ARBA00022643"/>
    </source>
</evidence>
<proteinExistence type="inferred from homology"/>
<feature type="binding site" evidence="6">
    <location>
        <begin position="136"/>
        <end position="139"/>
    </location>
    <ligand>
        <name>FMN</name>
        <dbReference type="ChEBI" id="CHEBI:58210"/>
    </ligand>
</feature>
<dbReference type="Gene3D" id="3.40.50.360">
    <property type="match status" value="1"/>
</dbReference>
<comment type="subunit">
    <text evidence="6">Homodimer.</text>
</comment>
<evidence type="ECO:0000313" key="9">
    <source>
        <dbReference type="Proteomes" id="UP000607645"/>
    </source>
</evidence>
<comment type="catalytic activity">
    <reaction evidence="5">
        <text>N,N-dimethyl-1,4-phenylenediamine + anthranilate + 2 NAD(+) = 2-(4-dimethylaminophenyl)diazenylbenzoate + 2 NADH + 2 H(+)</text>
        <dbReference type="Rhea" id="RHEA:55872"/>
        <dbReference type="ChEBI" id="CHEBI:15378"/>
        <dbReference type="ChEBI" id="CHEBI:15783"/>
        <dbReference type="ChEBI" id="CHEBI:16567"/>
        <dbReference type="ChEBI" id="CHEBI:57540"/>
        <dbReference type="ChEBI" id="CHEBI:57945"/>
        <dbReference type="ChEBI" id="CHEBI:71579"/>
        <dbReference type="EC" id="1.7.1.17"/>
    </reaction>
    <physiologicalReaction direction="right-to-left" evidence="5">
        <dbReference type="Rhea" id="RHEA:55874"/>
    </physiologicalReaction>
</comment>